<dbReference type="InterPro" id="IPR006260">
    <property type="entry name" value="TonB/TolA_C"/>
</dbReference>
<dbReference type="RefSeq" id="WP_115477587.1">
    <property type="nucleotide sequence ID" value="NZ_QRBF01000002.1"/>
</dbReference>
<dbReference type="AlphaFoldDB" id="A0A370XAX9"/>
<dbReference type="GO" id="GO:0016020">
    <property type="term" value="C:membrane"/>
    <property type="evidence" value="ECO:0007669"/>
    <property type="project" value="UniProtKB-SubCell"/>
</dbReference>
<proteinExistence type="predicted"/>
<dbReference type="CDD" id="cd07341">
    <property type="entry name" value="M56_BlaR1_MecR1_like"/>
    <property type="match status" value="1"/>
</dbReference>
<dbReference type="InterPro" id="IPR037682">
    <property type="entry name" value="TonB_C"/>
</dbReference>
<keyword evidence="4 6" id="KW-0472">Membrane</keyword>
<accession>A0A370XAX9</accession>
<dbReference type="GO" id="GO:0055085">
    <property type="term" value="P:transmembrane transport"/>
    <property type="evidence" value="ECO:0007669"/>
    <property type="project" value="InterPro"/>
</dbReference>
<feature type="region of interest" description="Disordered" evidence="5">
    <location>
        <begin position="295"/>
        <end position="325"/>
    </location>
</feature>
<dbReference type="Pfam" id="PF03544">
    <property type="entry name" value="TonB_C"/>
    <property type="match status" value="1"/>
</dbReference>
<feature type="compositionally biased region" description="Pro residues" evidence="5">
    <location>
        <begin position="395"/>
        <end position="430"/>
    </location>
</feature>
<dbReference type="Pfam" id="PF05569">
    <property type="entry name" value="Peptidase_M56"/>
    <property type="match status" value="1"/>
</dbReference>
<feature type="region of interest" description="Disordered" evidence="5">
    <location>
        <begin position="392"/>
        <end position="438"/>
    </location>
</feature>
<evidence type="ECO:0000256" key="5">
    <source>
        <dbReference type="SAM" id="MobiDB-lite"/>
    </source>
</evidence>
<evidence type="ECO:0000256" key="3">
    <source>
        <dbReference type="ARBA" id="ARBA00022989"/>
    </source>
</evidence>
<protein>
    <submittedName>
        <fullName evidence="8">TonB family protein</fullName>
    </submittedName>
</protein>
<dbReference type="PANTHER" id="PTHR34978">
    <property type="entry name" value="POSSIBLE SENSOR-TRANSDUCER PROTEIN BLAR"/>
    <property type="match status" value="1"/>
</dbReference>
<keyword evidence="3 6" id="KW-1133">Transmembrane helix</keyword>
<dbReference type="NCBIfam" id="TIGR01352">
    <property type="entry name" value="tonB_Cterm"/>
    <property type="match status" value="1"/>
</dbReference>
<dbReference type="PROSITE" id="PS52015">
    <property type="entry name" value="TONB_CTD"/>
    <property type="match status" value="1"/>
</dbReference>
<organism evidence="8 9">
    <name type="scientific">Dyella psychrodurans</name>
    <dbReference type="NCBI Taxonomy" id="1927960"/>
    <lineage>
        <taxon>Bacteria</taxon>
        <taxon>Pseudomonadati</taxon>
        <taxon>Pseudomonadota</taxon>
        <taxon>Gammaproteobacteria</taxon>
        <taxon>Lysobacterales</taxon>
        <taxon>Rhodanobacteraceae</taxon>
        <taxon>Dyella</taxon>
    </lineage>
</organism>
<name>A0A370XAX9_9GAMM</name>
<evidence type="ECO:0000256" key="4">
    <source>
        <dbReference type="ARBA" id="ARBA00023136"/>
    </source>
</evidence>
<evidence type="ECO:0000313" key="9">
    <source>
        <dbReference type="Proteomes" id="UP000255334"/>
    </source>
</evidence>
<evidence type="ECO:0000256" key="1">
    <source>
        <dbReference type="ARBA" id="ARBA00004167"/>
    </source>
</evidence>
<feature type="domain" description="TonB C-terminal" evidence="7">
    <location>
        <begin position="302"/>
        <end position="400"/>
    </location>
</feature>
<dbReference type="InterPro" id="IPR008756">
    <property type="entry name" value="Peptidase_M56"/>
</dbReference>
<dbReference type="Proteomes" id="UP000255334">
    <property type="component" value="Unassembled WGS sequence"/>
</dbReference>
<evidence type="ECO:0000256" key="2">
    <source>
        <dbReference type="ARBA" id="ARBA00022692"/>
    </source>
</evidence>
<evidence type="ECO:0000259" key="7">
    <source>
        <dbReference type="PROSITE" id="PS52015"/>
    </source>
</evidence>
<evidence type="ECO:0000256" key="6">
    <source>
        <dbReference type="SAM" id="Phobius"/>
    </source>
</evidence>
<sequence length="438" mass="48138">MNAMLLRMLLTTTAGLATVLMLRKPVRHLFGAGPAFTLWASPWVMAVTPWLPAPVKTWSLQPVISTLSMQALPATYAAAADTYSWLVAVWLLGIAYGTMHLSFRYIRLVRGCRAMPQAMQQRLLAEHPDLTRRRLRLHAAGPAVMWAPRARVLLPKDFLERYDADARAMVLLHECAHLRRGDAWWSLLSECALVLLWFHPIAWLALPRFQLDLELACDESVLRASPQHELCYAQTLMRSTGVDAQPAMIPWLAEPQLKERLTMISRPSRSVWRRRFGYVAWVALLISSAALAQSASAPPADAPPKLDWHDNGPMPPYPPGPAKNREQGMVMLKVLVEADGTARKVDVDSDSTKASPELAKAASDAAMKWRYNPKVENGKAVEGWVKVPVLFSLSPLPPRPPGAPFGPGPLPPPPPPGGMLPPPPPPPAPMTAPTSSSS</sequence>
<dbReference type="SUPFAM" id="SSF74653">
    <property type="entry name" value="TolA/TonB C-terminal domain"/>
    <property type="match status" value="1"/>
</dbReference>
<keyword evidence="2 6" id="KW-0812">Transmembrane</keyword>
<reference evidence="8 9" key="1">
    <citation type="submission" date="2018-07" db="EMBL/GenBank/DDBJ databases">
        <title>Dyella monticola sp. nov. and Dyella psychrodurans sp. nov. isolated from monsoon evergreen broad-leaved forest soil of Dinghu Mountain, China.</title>
        <authorList>
            <person name="Gao Z."/>
            <person name="Qiu L."/>
        </authorList>
    </citation>
    <scope>NUCLEOTIDE SEQUENCE [LARGE SCALE GENOMIC DNA]</scope>
    <source>
        <strain evidence="8 9">4MSK11</strain>
    </source>
</reference>
<evidence type="ECO:0000313" key="8">
    <source>
        <dbReference type="EMBL" id="RDS85549.1"/>
    </source>
</evidence>
<dbReference type="PANTHER" id="PTHR34978:SF3">
    <property type="entry name" value="SLR0241 PROTEIN"/>
    <property type="match status" value="1"/>
</dbReference>
<dbReference type="OrthoDB" id="1628901at2"/>
<feature type="transmembrane region" description="Helical" evidence="6">
    <location>
        <begin position="83"/>
        <end position="103"/>
    </location>
</feature>
<comment type="caution">
    <text evidence="8">The sequence shown here is derived from an EMBL/GenBank/DDBJ whole genome shotgun (WGS) entry which is preliminary data.</text>
</comment>
<dbReference type="Gene3D" id="3.30.1150.10">
    <property type="match status" value="1"/>
</dbReference>
<dbReference type="InterPro" id="IPR052173">
    <property type="entry name" value="Beta-lactam_resp_regulator"/>
</dbReference>
<comment type="subcellular location">
    <subcellularLocation>
        <location evidence="1">Membrane</location>
        <topology evidence="1">Single-pass membrane protein</topology>
    </subcellularLocation>
</comment>
<keyword evidence="9" id="KW-1185">Reference proteome</keyword>
<dbReference type="EMBL" id="QRBF01000002">
    <property type="protein sequence ID" value="RDS85549.1"/>
    <property type="molecule type" value="Genomic_DNA"/>
</dbReference>
<gene>
    <name evidence="8" type="ORF">DWU99_08580</name>
</gene>